<evidence type="ECO:0000259" key="2">
    <source>
        <dbReference type="Pfam" id="PF07238"/>
    </source>
</evidence>
<organism evidence="3 4">
    <name type="scientific">Edaphosphingomonas laterariae</name>
    <dbReference type="NCBI Taxonomy" id="861865"/>
    <lineage>
        <taxon>Bacteria</taxon>
        <taxon>Pseudomonadati</taxon>
        <taxon>Pseudomonadota</taxon>
        <taxon>Alphaproteobacteria</taxon>
        <taxon>Sphingomonadales</taxon>
        <taxon>Rhizorhabdaceae</taxon>
        <taxon>Edaphosphingomonas</taxon>
    </lineage>
</organism>
<accession>A0A239H695</accession>
<sequence>METKTELDEEAEAGGEAHRRAPRDSMFLQATGVLLDRGEMPAQFRVRNLSSGGMMADCDRDCAEGERISVNIRNIGAVRGRVAWRAGARIGVAFEDMIDPRLARQPIATPKLQTTLTADLERMRRPGFRSLS</sequence>
<proteinExistence type="predicted"/>
<dbReference type="EMBL" id="FZOS01000015">
    <property type="protein sequence ID" value="SNS76917.1"/>
    <property type="molecule type" value="Genomic_DNA"/>
</dbReference>
<protein>
    <submittedName>
        <fullName evidence="3">PilZ domain-containing protein</fullName>
    </submittedName>
</protein>
<name>A0A239H695_9SPHN</name>
<dbReference type="InterPro" id="IPR009875">
    <property type="entry name" value="PilZ_domain"/>
</dbReference>
<dbReference type="SUPFAM" id="SSF141371">
    <property type="entry name" value="PilZ domain-like"/>
    <property type="match status" value="1"/>
</dbReference>
<dbReference type="GO" id="GO:0035438">
    <property type="term" value="F:cyclic-di-GMP binding"/>
    <property type="evidence" value="ECO:0007669"/>
    <property type="project" value="InterPro"/>
</dbReference>
<evidence type="ECO:0000313" key="4">
    <source>
        <dbReference type="Proteomes" id="UP000198281"/>
    </source>
</evidence>
<evidence type="ECO:0000313" key="3">
    <source>
        <dbReference type="EMBL" id="SNS76917.1"/>
    </source>
</evidence>
<dbReference type="AlphaFoldDB" id="A0A239H695"/>
<dbReference type="Proteomes" id="UP000198281">
    <property type="component" value="Unassembled WGS sequence"/>
</dbReference>
<gene>
    <name evidence="3" type="ORF">SAMN06295912_11550</name>
</gene>
<dbReference type="Pfam" id="PF07238">
    <property type="entry name" value="PilZ"/>
    <property type="match status" value="1"/>
</dbReference>
<feature type="region of interest" description="Disordered" evidence="1">
    <location>
        <begin position="1"/>
        <end position="23"/>
    </location>
</feature>
<keyword evidence="4" id="KW-1185">Reference proteome</keyword>
<feature type="domain" description="PilZ" evidence="2">
    <location>
        <begin position="19"/>
        <end position="101"/>
    </location>
</feature>
<dbReference type="RefSeq" id="WP_089220173.1">
    <property type="nucleotide sequence ID" value="NZ_FZOS01000015.1"/>
</dbReference>
<reference evidence="4" key="1">
    <citation type="submission" date="2017-06" db="EMBL/GenBank/DDBJ databases">
        <authorList>
            <person name="Varghese N."/>
            <person name="Submissions S."/>
        </authorList>
    </citation>
    <scope>NUCLEOTIDE SEQUENCE [LARGE SCALE GENOMIC DNA]</scope>
    <source>
        <strain evidence="4">LNB2</strain>
    </source>
</reference>
<evidence type="ECO:0000256" key="1">
    <source>
        <dbReference type="SAM" id="MobiDB-lite"/>
    </source>
</evidence>
<dbReference type="OrthoDB" id="7391081at2"/>